<dbReference type="InterPro" id="IPR021253">
    <property type="entry name" value="ZrgA-like"/>
</dbReference>
<dbReference type="AlphaFoldDB" id="A0A8J7QJ60"/>
<keyword evidence="2" id="KW-0732">Signal</keyword>
<feature type="signal peptide" evidence="2">
    <location>
        <begin position="1"/>
        <end position="27"/>
    </location>
</feature>
<sequence>MFNRSVFCLRKATLPILFLLAAPPCAAQHAAHTHGKAELNLVVGEDHQIVAELIVPAGSVYGFEHAARNPLEVARKEAGLNKLKAALASMLVLHRKAGCAVTVLGEVEEQAHPHHDHGHAHARHDRGGHSKTHETDHHNVMVHWTLQCGSTLRDQQLTVNWREVLPDIHQITVVLLTPDRQERLDLHKSGTVIRL</sequence>
<evidence type="ECO:0000313" key="3">
    <source>
        <dbReference type="EMBL" id="MBO1323370.1"/>
    </source>
</evidence>
<accession>A0A8J7QJ60</accession>
<evidence type="ECO:0000313" key="4">
    <source>
        <dbReference type="Proteomes" id="UP000664417"/>
    </source>
</evidence>
<dbReference type="RefSeq" id="WP_207863523.1">
    <property type="nucleotide sequence ID" value="NZ_JAFREP010000060.1"/>
</dbReference>
<evidence type="ECO:0000256" key="2">
    <source>
        <dbReference type="SAM" id="SignalP"/>
    </source>
</evidence>
<organism evidence="3 4">
    <name type="scientific">Acanthopleuribacter pedis</name>
    <dbReference type="NCBI Taxonomy" id="442870"/>
    <lineage>
        <taxon>Bacteria</taxon>
        <taxon>Pseudomonadati</taxon>
        <taxon>Acidobacteriota</taxon>
        <taxon>Holophagae</taxon>
        <taxon>Acanthopleuribacterales</taxon>
        <taxon>Acanthopleuribacteraceae</taxon>
        <taxon>Acanthopleuribacter</taxon>
    </lineage>
</organism>
<dbReference type="Proteomes" id="UP000664417">
    <property type="component" value="Unassembled WGS sequence"/>
</dbReference>
<feature type="chain" id="PRO_5035164303" evidence="2">
    <location>
        <begin position="28"/>
        <end position="195"/>
    </location>
</feature>
<reference evidence="3" key="1">
    <citation type="submission" date="2021-03" db="EMBL/GenBank/DDBJ databases">
        <authorList>
            <person name="Wang G."/>
        </authorList>
    </citation>
    <scope>NUCLEOTIDE SEQUENCE</scope>
    <source>
        <strain evidence="3">KCTC 12899</strain>
    </source>
</reference>
<feature type="compositionally biased region" description="Basic residues" evidence="1">
    <location>
        <begin position="114"/>
        <end position="124"/>
    </location>
</feature>
<evidence type="ECO:0000256" key="1">
    <source>
        <dbReference type="SAM" id="MobiDB-lite"/>
    </source>
</evidence>
<dbReference type="EMBL" id="JAFREP010000060">
    <property type="protein sequence ID" value="MBO1323370.1"/>
    <property type="molecule type" value="Genomic_DNA"/>
</dbReference>
<feature type="region of interest" description="Disordered" evidence="1">
    <location>
        <begin position="111"/>
        <end position="134"/>
    </location>
</feature>
<keyword evidence="4" id="KW-1185">Reference proteome</keyword>
<proteinExistence type="predicted"/>
<gene>
    <name evidence="3" type="ORF">J3U88_33195</name>
</gene>
<comment type="caution">
    <text evidence="3">The sequence shown here is derived from an EMBL/GenBank/DDBJ whole genome shotgun (WGS) entry which is preliminary data.</text>
</comment>
<name>A0A8J7QJ60_9BACT</name>
<dbReference type="Pfam" id="PF10986">
    <property type="entry name" value="ZrgA"/>
    <property type="match status" value="1"/>
</dbReference>
<feature type="compositionally biased region" description="Basic and acidic residues" evidence="1">
    <location>
        <begin position="125"/>
        <end position="134"/>
    </location>
</feature>
<protein>
    <submittedName>
        <fullName evidence="3">DUF2796 domain-containing protein</fullName>
    </submittedName>
</protein>